<evidence type="ECO:0000256" key="4">
    <source>
        <dbReference type="ARBA" id="ARBA00023125"/>
    </source>
</evidence>
<dbReference type="FunFam" id="3.40.50.300:FF:000006">
    <property type="entry name" value="DNA-binding transcriptional regulator NtrC"/>
    <property type="match status" value="1"/>
</dbReference>
<dbReference type="Pfam" id="PF00158">
    <property type="entry name" value="Sigma54_activat"/>
    <property type="match status" value="1"/>
</dbReference>
<dbReference type="Pfam" id="PF02954">
    <property type="entry name" value="HTH_8"/>
    <property type="match status" value="1"/>
</dbReference>
<evidence type="ECO:0000256" key="3">
    <source>
        <dbReference type="ARBA" id="ARBA00023015"/>
    </source>
</evidence>
<dbReference type="InterPro" id="IPR058031">
    <property type="entry name" value="AAA_lid_NorR"/>
</dbReference>
<dbReference type="InterPro" id="IPR025943">
    <property type="entry name" value="Sigma_54_int_dom_ATP-bd_2"/>
</dbReference>
<keyword evidence="4" id="KW-0238">DNA-binding</keyword>
<dbReference type="Gene3D" id="1.10.10.60">
    <property type="entry name" value="Homeodomain-like"/>
    <property type="match status" value="1"/>
</dbReference>
<dbReference type="PROSITE" id="PS50045">
    <property type="entry name" value="SIGMA54_INTERACT_4"/>
    <property type="match status" value="1"/>
</dbReference>
<evidence type="ECO:0000313" key="8">
    <source>
        <dbReference type="Proteomes" id="UP000587586"/>
    </source>
</evidence>
<dbReference type="SUPFAM" id="SSF111126">
    <property type="entry name" value="Ligand-binding domain in the NO signalling and Golgi transport"/>
    <property type="match status" value="1"/>
</dbReference>
<dbReference type="PROSITE" id="PS00688">
    <property type="entry name" value="SIGMA54_INTERACT_3"/>
    <property type="match status" value="1"/>
</dbReference>
<comment type="caution">
    <text evidence="7">The sequence shown here is derived from an EMBL/GenBank/DDBJ whole genome shotgun (WGS) entry which is preliminary data.</text>
</comment>
<sequence>MKTSLLDFRELFSFNPKGGVIRFLGQRVYLVDAAAQSLLRKDLLEVLGPETFRIIFTRASYAHGWRLAQTVQKEMPEAWAEAKQGELGPMLSAFHGIGEVIGRRRTDGLGDEPLVETVMKDSYEAEQHLMLSGLSKEAVCWRHAAFASGYVSYLEGREVYFIEDKCIAKGDEFCRIRGKFREQWGPELEPHLAYYQMKPVESICDDLRRKLLGTEKRLKNYRHDLGYLRNECEGSYYSISRSAAMQKVLEFAALVAEVDSSVLITGESGVGKEQMALQVHRQSNRSKKPFLAVNCGALSETLLDSELFGHVKGAFTGADRDRVGLFEAAAGGTLFLDEVGEVSPAMQVKLLRTLQEREIRRIGENASRKIDVRIISATNRNLNDAVAAGTFRQDLYYRLKVIELKIPPLRERTEDILPLARFILTPLAKGMNKKVTGFTHKAADKLLGYSWPGNIRELQNAIEYAVVLCRGNQVEVEDLPPEVREATFRPSVACGIRSLESVEREYIQSVLHALGDNKARTAEKLGISLATLYRKLKLESP</sequence>
<dbReference type="InterPro" id="IPR002078">
    <property type="entry name" value="Sigma_54_int"/>
</dbReference>
<dbReference type="EMBL" id="BLXZ01000001">
    <property type="protein sequence ID" value="GFO66663.1"/>
    <property type="molecule type" value="Genomic_DNA"/>
</dbReference>
<dbReference type="GO" id="GO:0005524">
    <property type="term" value="F:ATP binding"/>
    <property type="evidence" value="ECO:0007669"/>
    <property type="project" value="UniProtKB-KW"/>
</dbReference>
<dbReference type="InterPro" id="IPR010523">
    <property type="entry name" value="XylR_N"/>
</dbReference>
<gene>
    <name evidence="7" type="primary">mphR</name>
    <name evidence="7" type="ORF">GMLC_02420</name>
</gene>
<dbReference type="GO" id="GO:0043565">
    <property type="term" value="F:sequence-specific DNA binding"/>
    <property type="evidence" value="ECO:0007669"/>
    <property type="project" value="InterPro"/>
</dbReference>
<evidence type="ECO:0000256" key="1">
    <source>
        <dbReference type="ARBA" id="ARBA00022741"/>
    </source>
</evidence>
<dbReference type="PANTHER" id="PTHR32071">
    <property type="entry name" value="TRANSCRIPTIONAL REGULATORY PROTEIN"/>
    <property type="match status" value="1"/>
</dbReference>
<keyword evidence="1" id="KW-0547">Nucleotide-binding</keyword>
<dbReference type="Pfam" id="PF25601">
    <property type="entry name" value="AAA_lid_14"/>
    <property type="match status" value="1"/>
</dbReference>
<dbReference type="PROSITE" id="PS00675">
    <property type="entry name" value="SIGMA54_INTERACT_1"/>
    <property type="match status" value="1"/>
</dbReference>
<evidence type="ECO:0000256" key="5">
    <source>
        <dbReference type="ARBA" id="ARBA00023163"/>
    </source>
</evidence>
<keyword evidence="5" id="KW-0804">Transcription</keyword>
<reference evidence="8" key="1">
    <citation type="submission" date="2020-06" db="EMBL/GenBank/DDBJ databases">
        <title>Draft genomic sequecing of Geomonas sp. Red745.</title>
        <authorList>
            <person name="Itoh H."/>
            <person name="Xu Z.X."/>
            <person name="Ushijima N."/>
            <person name="Masuda Y."/>
            <person name="Shiratori Y."/>
            <person name="Senoo K."/>
        </authorList>
    </citation>
    <scope>NUCLEOTIDE SEQUENCE [LARGE SCALE GENOMIC DNA]</scope>
    <source>
        <strain evidence="8">Red745</strain>
    </source>
</reference>
<proteinExistence type="predicted"/>
<dbReference type="InterPro" id="IPR003593">
    <property type="entry name" value="AAA+_ATPase"/>
</dbReference>
<dbReference type="InterPro" id="IPR002197">
    <property type="entry name" value="HTH_Fis"/>
</dbReference>
<keyword evidence="8" id="KW-1185">Reference proteome</keyword>
<dbReference type="InterPro" id="IPR004096">
    <property type="entry name" value="V4R"/>
</dbReference>
<dbReference type="InterPro" id="IPR025944">
    <property type="entry name" value="Sigma_54_int_dom_CS"/>
</dbReference>
<evidence type="ECO:0000259" key="6">
    <source>
        <dbReference type="PROSITE" id="PS50045"/>
    </source>
</evidence>
<dbReference type="SMART" id="SM00382">
    <property type="entry name" value="AAA"/>
    <property type="match status" value="1"/>
</dbReference>
<keyword evidence="3" id="KW-0805">Transcription regulation</keyword>
<dbReference type="CDD" id="cd00009">
    <property type="entry name" value="AAA"/>
    <property type="match status" value="1"/>
</dbReference>
<keyword evidence="2" id="KW-0067">ATP-binding</keyword>
<dbReference type="Pfam" id="PF06505">
    <property type="entry name" value="XylR_N"/>
    <property type="match status" value="1"/>
</dbReference>
<feature type="domain" description="Sigma-54 factor interaction" evidence="6">
    <location>
        <begin position="238"/>
        <end position="467"/>
    </location>
</feature>
<name>A0A6V8N4W2_9BACT</name>
<dbReference type="AlphaFoldDB" id="A0A6V8N4W2"/>
<dbReference type="Gene3D" id="3.30.1380.20">
    <property type="entry name" value="Trafficking protein particle complex subunit 3"/>
    <property type="match status" value="1"/>
</dbReference>
<dbReference type="SUPFAM" id="SSF46689">
    <property type="entry name" value="Homeodomain-like"/>
    <property type="match status" value="1"/>
</dbReference>
<dbReference type="InterPro" id="IPR009057">
    <property type="entry name" value="Homeodomain-like_sf"/>
</dbReference>
<dbReference type="InterPro" id="IPR027417">
    <property type="entry name" value="P-loop_NTPase"/>
</dbReference>
<dbReference type="Gene3D" id="3.40.50.300">
    <property type="entry name" value="P-loop containing nucleotide triphosphate hydrolases"/>
    <property type="match status" value="1"/>
</dbReference>
<dbReference type="PROSITE" id="PS00676">
    <property type="entry name" value="SIGMA54_INTERACT_2"/>
    <property type="match status" value="1"/>
</dbReference>
<protein>
    <submittedName>
        <fullName evidence="7">Sigma-54-dependent Fis family transcriptional regulator</fullName>
    </submittedName>
</protein>
<dbReference type="InterPro" id="IPR025662">
    <property type="entry name" value="Sigma_54_int_dom_ATP-bd_1"/>
</dbReference>
<organism evidence="7 8">
    <name type="scientific">Geomonas limicola</name>
    <dbReference type="NCBI Taxonomy" id="2740186"/>
    <lineage>
        <taxon>Bacteria</taxon>
        <taxon>Pseudomonadati</taxon>
        <taxon>Thermodesulfobacteriota</taxon>
        <taxon>Desulfuromonadia</taxon>
        <taxon>Geobacterales</taxon>
        <taxon>Geobacteraceae</taxon>
        <taxon>Geomonas</taxon>
    </lineage>
</organism>
<dbReference type="SMART" id="SM00989">
    <property type="entry name" value="V4R"/>
    <property type="match status" value="1"/>
</dbReference>
<dbReference type="GO" id="GO:0006355">
    <property type="term" value="P:regulation of DNA-templated transcription"/>
    <property type="evidence" value="ECO:0007669"/>
    <property type="project" value="InterPro"/>
</dbReference>
<evidence type="ECO:0000256" key="2">
    <source>
        <dbReference type="ARBA" id="ARBA00022840"/>
    </source>
</evidence>
<dbReference type="RefSeq" id="WP_183359200.1">
    <property type="nucleotide sequence ID" value="NZ_BLXZ01000001.1"/>
</dbReference>
<dbReference type="SUPFAM" id="SSF52540">
    <property type="entry name" value="P-loop containing nucleoside triphosphate hydrolases"/>
    <property type="match status" value="1"/>
</dbReference>
<dbReference type="Gene3D" id="1.10.8.60">
    <property type="match status" value="1"/>
</dbReference>
<evidence type="ECO:0000313" key="7">
    <source>
        <dbReference type="EMBL" id="GFO66663.1"/>
    </source>
</evidence>
<accession>A0A6V8N4W2</accession>
<dbReference type="Proteomes" id="UP000587586">
    <property type="component" value="Unassembled WGS sequence"/>
</dbReference>
<dbReference type="InterPro" id="IPR024096">
    <property type="entry name" value="NO_sig/Golgi_transp_ligand-bd"/>
</dbReference>